<gene>
    <name evidence="1" type="ORF">K05K4_51750</name>
</gene>
<keyword evidence="1" id="KW-0614">Plasmid</keyword>
<dbReference type="RefSeq" id="WP_086048454.1">
    <property type="nucleotide sequence ID" value="NZ_CP017893.1"/>
</dbReference>
<organism evidence="1">
    <name type="scientific">Vibrio alginolyticus</name>
    <dbReference type="NCBI Taxonomy" id="663"/>
    <lineage>
        <taxon>Bacteria</taxon>
        <taxon>Pseudomonadati</taxon>
        <taxon>Pseudomonadota</taxon>
        <taxon>Gammaproteobacteria</taxon>
        <taxon>Vibrionales</taxon>
        <taxon>Vibrionaceae</taxon>
        <taxon>Vibrio</taxon>
    </lineage>
</organism>
<dbReference type="EMBL" id="CP017904">
    <property type="protein sequence ID" value="ARP21877.1"/>
    <property type="molecule type" value="Genomic_DNA"/>
</dbReference>
<sequence length="153" mass="17565">MKTPRYFESFGKSALQIKRTSASRNDEATLTFTFAPMLNSQGDWTRKADFQLKAQSELVEFALLMLGRVSEVKFNNHGKNCDKSLIVRRNNNADIYLSFKNSEVHYDVVLSYTSCYMLLSLATTQLKDRLVMTFEEALQVLRLMPVPQHTPES</sequence>
<protein>
    <submittedName>
        <fullName evidence="1">Uncharacterized protein</fullName>
    </submittedName>
</protein>
<evidence type="ECO:0000313" key="1">
    <source>
        <dbReference type="EMBL" id="ARP21877.1"/>
    </source>
</evidence>
<accession>A0A1W6UVC0</accession>
<dbReference type="AlphaFoldDB" id="A0A1W6UVC0"/>
<geneLocation type="plasmid" evidence="1">
    <name>pL289</name>
</geneLocation>
<name>A0A1W6UVC0_VIBAL</name>
<reference evidence="1" key="1">
    <citation type="submission" date="2016-10" db="EMBL/GenBank/DDBJ databases">
        <title>The High Quality Genome of Vibrio alginolyticus K01M1.</title>
        <authorList>
            <person name="Wendling C."/>
            <person name="Chibani C.M."/>
            <person name="Hertel R."/>
            <person name="Sproer C."/>
            <person name="Bunk B."/>
            <person name="Overmann J."/>
            <person name="Roth O."/>
            <person name="Liesegang H."/>
        </authorList>
    </citation>
    <scope>NUCLEOTIDE SEQUENCE</scope>
    <source>
        <strain evidence="1">K05K4</strain>
        <plasmid evidence="1">pL289</plasmid>
    </source>
</reference>
<proteinExistence type="predicted"/>